<feature type="non-terminal residue" evidence="2">
    <location>
        <position position="42"/>
    </location>
</feature>
<name>A0ABN7XLC2_GIGMA</name>
<dbReference type="EMBL" id="CAJVQB010148233">
    <property type="protein sequence ID" value="CAG8855330.1"/>
    <property type="molecule type" value="Genomic_DNA"/>
</dbReference>
<reference evidence="2 3" key="1">
    <citation type="submission" date="2021-06" db="EMBL/GenBank/DDBJ databases">
        <authorList>
            <person name="Kallberg Y."/>
            <person name="Tangrot J."/>
            <person name="Rosling A."/>
        </authorList>
    </citation>
    <scope>NUCLEOTIDE SEQUENCE [LARGE SCALE GENOMIC DNA]</scope>
    <source>
        <strain evidence="2 3">120-4 pot B 10/14</strain>
    </source>
</reference>
<feature type="region of interest" description="Disordered" evidence="1">
    <location>
        <begin position="1"/>
        <end position="42"/>
    </location>
</feature>
<evidence type="ECO:0000313" key="3">
    <source>
        <dbReference type="Proteomes" id="UP000789901"/>
    </source>
</evidence>
<keyword evidence="3" id="KW-1185">Reference proteome</keyword>
<proteinExistence type="predicted"/>
<feature type="compositionally biased region" description="Polar residues" evidence="1">
    <location>
        <begin position="13"/>
        <end position="22"/>
    </location>
</feature>
<dbReference type="Proteomes" id="UP000789901">
    <property type="component" value="Unassembled WGS sequence"/>
</dbReference>
<accession>A0ABN7XLC2</accession>
<sequence length="42" mass="4998">YKKTASDEKYTKAPTNNTSNKHQWQRENNTNDKRNTTNNNQN</sequence>
<organism evidence="2 3">
    <name type="scientific">Gigaspora margarita</name>
    <dbReference type="NCBI Taxonomy" id="4874"/>
    <lineage>
        <taxon>Eukaryota</taxon>
        <taxon>Fungi</taxon>
        <taxon>Fungi incertae sedis</taxon>
        <taxon>Mucoromycota</taxon>
        <taxon>Glomeromycotina</taxon>
        <taxon>Glomeromycetes</taxon>
        <taxon>Diversisporales</taxon>
        <taxon>Gigasporaceae</taxon>
        <taxon>Gigaspora</taxon>
    </lineage>
</organism>
<gene>
    <name evidence="2" type="ORF">GMARGA_LOCUS44151</name>
</gene>
<evidence type="ECO:0000256" key="1">
    <source>
        <dbReference type="SAM" id="MobiDB-lite"/>
    </source>
</evidence>
<protein>
    <submittedName>
        <fullName evidence="2">6324_t:CDS:1</fullName>
    </submittedName>
</protein>
<feature type="non-terminal residue" evidence="2">
    <location>
        <position position="1"/>
    </location>
</feature>
<comment type="caution">
    <text evidence="2">The sequence shown here is derived from an EMBL/GenBank/DDBJ whole genome shotgun (WGS) entry which is preliminary data.</text>
</comment>
<evidence type="ECO:0000313" key="2">
    <source>
        <dbReference type="EMBL" id="CAG8855330.1"/>
    </source>
</evidence>
<feature type="compositionally biased region" description="Basic and acidic residues" evidence="1">
    <location>
        <begin position="1"/>
        <end position="11"/>
    </location>
</feature>